<sequence>MNRIKLGSFWDDVIHMLERNELPHDFHRRAKWINAFLSYRLLVEPLDIAEYYRLGLHHRKGHYLMHGRERRFEISDRWWREREGANKQETHKRSKFASLTQDSCFWARVEEAWDWLDDVRSETDHGKLEFLLQRIRNFE</sequence>
<evidence type="ECO:0000313" key="3">
    <source>
        <dbReference type="Proteomes" id="UP000233551"/>
    </source>
</evidence>
<keyword evidence="3" id="KW-1185">Reference proteome</keyword>
<dbReference type="Pfam" id="PF18117">
    <property type="entry name" value="EDS1_EP"/>
    <property type="match status" value="1"/>
</dbReference>
<dbReference type="InterPro" id="IPR041266">
    <property type="entry name" value="EDS1_EP"/>
</dbReference>
<dbReference type="EMBL" id="PGOL01041039">
    <property type="protein sequence ID" value="PKI11129.1"/>
    <property type="molecule type" value="Genomic_DNA"/>
</dbReference>
<evidence type="ECO:0000259" key="1">
    <source>
        <dbReference type="Pfam" id="PF18117"/>
    </source>
</evidence>
<dbReference type="STRING" id="22663.A0A2I0HDQ0"/>
<comment type="caution">
    <text evidence="2">The sequence shown here is derived from an EMBL/GenBank/DDBJ whole genome shotgun (WGS) entry which is preliminary data.</text>
</comment>
<name>A0A2I0HDQ0_PUNGR</name>
<evidence type="ECO:0000313" key="2">
    <source>
        <dbReference type="EMBL" id="PKI11129.1"/>
    </source>
</evidence>
<dbReference type="AlphaFoldDB" id="A0A2I0HDQ0"/>
<organism evidence="2 3">
    <name type="scientific">Punica granatum</name>
    <name type="common">Pomegranate</name>
    <dbReference type="NCBI Taxonomy" id="22663"/>
    <lineage>
        <taxon>Eukaryota</taxon>
        <taxon>Viridiplantae</taxon>
        <taxon>Streptophyta</taxon>
        <taxon>Embryophyta</taxon>
        <taxon>Tracheophyta</taxon>
        <taxon>Spermatophyta</taxon>
        <taxon>Magnoliopsida</taxon>
        <taxon>eudicotyledons</taxon>
        <taxon>Gunneridae</taxon>
        <taxon>Pentapetalae</taxon>
        <taxon>rosids</taxon>
        <taxon>malvids</taxon>
        <taxon>Myrtales</taxon>
        <taxon>Lythraceae</taxon>
        <taxon>Punica</taxon>
    </lineage>
</organism>
<feature type="non-terminal residue" evidence="2">
    <location>
        <position position="139"/>
    </location>
</feature>
<reference evidence="2 3" key="1">
    <citation type="submission" date="2017-11" db="EMBL/GenBank/DDBJ databases">
        <title>De-novo sequencing of pomegranate (Punica granatum L.) genome.</title>
        <authorList>
            <person name="Akparov Z."/>
            <person name="Amiraslanov A."/>
            <person name="Hajiyeva S."/>
            <person name="Abbasov M."/>
            <person name="Kaur K."/>
            <person name="Hamwieh A."/>
            <person name="Solovyev V."/>
            <person name="Salamov A."/>
            <person name="Braich B."/>
            <person name="Kosarev P."/>
            <person name="Mahmoud A."/>
            <person name="Hajiyev E."/>
            <person name="Babayeva S."/>
            <person name="Izzatullayeva V."/>
            <person name="Mammadov A."/>
            <person name="Mammadov A."/>
            <person name="Sharifova S."/>
            <person name="Ojaghi J."/>
            <person name="Eynullazada K."/>
            <person name="Bayramov B."/>
            <person name="Abdulazimova A."/>
            <person name="Shahmuradov I."/>
        </authorList>
    </citation>
    <scope>NUCLEOTIDE SEQUENCE [LARGE SCALE GENOMIC DNA]</scope>
    <source>
        <strain evidence="3">cv. AG2017</strain>
        <tissue evidence="2">Leaf</tissue>
    </source>
</reference>
<dbReference type="PANTHER" id="PTHR47413">
    <property type="entry name" value="LIPASE-LIKE PAD4"/>
    <property type="match status" value="1"/>
</dbReference>
<dbReference type="Proteomes" id="UP000233551">
    <property type="component" value="Unassembled WGS sequence"/>
</dbReference>
<protein>
    <recommendedName>
        <fullName evidence="1">EDS1 EP domain-containing protein</fullName>
    </recommendedName>
</protein>
<gene>
    <name evidence="2" type="ORF">CRG98_049569</name>
</gene>
<accession>A0A2I0HDQ0</accession>
<dbReference type="PANTHER" id="PTHR47413:SF2">
    <property type="entry name" value="LIPASE-LIKE PAD4"/>
    <property type="match status" value="1"/>
</dbReference>
<feature type="domain" description="EDS1 EP" evidence="1">
    <location>
        <begin position="1"/>
        <end position="139"/>
    </location>
</feature>
<proteinExistence type="predicted"/>